<feature type="compositionally biased region" description="Low complexity" evidence="3">
    <location>
        <begin position="940"/>
        <end position="972"/>
    </location>
</feature>
<sequence length="1003" mass="109489">MSRRIKFMLSTVVVLCITFWASAKVEAAARIHYIALKGSTDAILLEDNGRFGIVDSGEDWDYPQGDDLKYPYRTGIVTDQGFEQQVIYYMKSVGVTSSNLDFYIGTHAHSDHIGSGDEIVNYFKPKKLYLKKYSDSNLSATNKRWDNSYIYNGLLGAARDNRVTVVQNLTEGMQIKLGSQMKLTLYNTVVRKKIPDENSNSIIIKVNACGRTTVLTGDAVPEVVRWLLNNKKLGNTDILKLPHHGYRQNNPDDILKKFAPGTAVVTGPVSNMDSGTQNLLRSMGTDVKSTCSTAQAAIVSQFTAAGYTCSAKSIKGGWFTYDGGRYYMDTAGRPAVGWKKISGKWYYFDKTGKAKTGWIKYKGNYYFLNRKDTAYYRQGAMLTDWKVIDGKTYYFKKDSGEMLTGWQTIGGKIFYLKESGAGGDCGQVMKGWQVYKGRTYYLQMAGEKGTAGRMLTGWLNIGGKMFYLNRTGNVSWTKGMLLTGWQTIGGKSYYLNPSGTAGVRGCAAAGWLTLNGKTYYLNPSGEAGVKGTLLTGWQTVGNEQYYFIKGGTVGGIRGKMLLGWQTIGAHEYYLEPSGTAGVLGKAAKGFRTIDGNTYYFQVAGGPGAAGRQIKGSIQTWDDYVYTFHSQTGALFDITGVTTDVSSSGAQEQSMLQYNAVKSGEYGIASAAFKLKSQPAAGNLEYRTCQREAGWDTSADGTWKKNGEMSGISGINGGGIQAIEMRLTGALKDQYDLYYQVYVVDYGWLGWAVNGGTAGVQTSGSGKAVGEIGAVHIQLRPKNSAYGSPGDGESPILGIELPDRTGLWAAADDARTVLDGNESDYSIPSWQALTEAYLKAQEVLENYVQAGQDALDDAESSLRSALDSLVRAPDVSGLAAKKALKETRYPNNDETAALYTEESWETLQHAYDDAKVILENYRDGYTQAETDAAEAALAAAMEQMQPAQEEIPKPEASPSPEESPEPENSVTPEETPEQMPDPVPVETETAFGEQGPVMTEPQTE</sequence>
<dbReference type="PANTHER" id="PTHR30619">
    <property type="entry name" value="DNA INTERNALIZATION/COMPETENCE PROTEIN COMEC/REC2"/>
    <property type="match status" value="1"/>
</dbReference>
<evidence type="ECO:0000256" key="4">
    <source>
        <dbReference type="SAM" id="SignalP"/>
    </source>
</evidence>
<dbReference type="InterPro" id="IPR052159">
    <property type="entry name" value="Competence_DNA_uptake"/>
</dbReference>
<evidence type="ECO:0000256" key="1">
    <source>
        <dbReference type="ARBA" id="ARBA00022737"/>
    </source>
</evidence>
<feature type="repeat" description="Cell wall-binding" evidence="2">
    <location>
        <begin position="508"/>
        <end position="527"/>
    </location>
</feature>
<name>A0ABY5VDL3_9FIRM</name>
<dbReference type="PROSITE" id="PS51170">
    <property type="entry name" value="CW"/>
    <property type="match status" value="3"/>
</dbReference>
<dbReference type="Gene3D" id="3.60.15.10">
    <property type="entry name" value="Ribonuclease Z/Hydroxyacylglutathione hydrolase-like"/>
    <property type="match status" value="1"/>
</dbReference>
<dbReference type="RefSeq" id="WP_028528200.1">
    <property type="nucleotide sequence ID" value="NZ_CABLBR010000008.1"/>
</dbReference>
<evidence type="ECO:0000256" key="2">
    <source>
        <dbReference type="PROSITE-ProRule" id="PRU00591"/>
    </source>
</evidence>
<dbReference type="Proteomes" id="UP001060164">
    <property type="component" value="Chromosome"/>
</dbReference>
<evidence type="ECO:0000256" key="3">
    <source>
        <dbReference type="SAM" id="MobiDB-lite"/>
    </source>
</evidence>
<keyword evidence="6" id="KW-1185">Reference proteome</keyword>
<dbReference type="EMBL" id="CP102290">
    <property type="protein sequence ID" value="UWP58412.1"/>
    <property type="molecule type" value="Genomic_DNA"/>
</dbReference>
<evidence type="ECO:0000313" key="6">
    <source>
        <dbReference type="Proteomes" id="UP001060164"/>
    </source>
</evidence>
<feature type="repeat" description="Cell wall-binding" evidence="2">
    <location>
        <begin position="335"/>
        <end position="354"/>
    </location>
</feature>
<protein>
    <submittedName>
        <fullName evidence="5">MBL fold metallo-hydrolase</fullName>
    </submittedName>
</protein>
<dbReference type="InterPro" id="IPR018337">
    <property type="entry name" value="Cell_wall/Cho-bd_repeat"/>
</dbReference>
<keyword evidence="4" id="KW-0732">Signal</keyword>
<dbReference type="Pfam" id="PF01473">
    <property type="entry name" value="Choline_bind_1"/>
    <property type="match status" value="5"/>
</dbReference>
<evidence type="ECO:0000313" key="5">
    <source>
        <dbReference type="EMBL" id="UWP58412.1"/>
    </source>
</evidence>
<gene>
    <name evidence="5" type="ORF">NQ502_13595</name>
</gene>
<dbReference type="Pfam" id="PF19127">
    <property type="entry name" value="Choline_bind_3"/>
    <property type="match status" value="2"/>
</dbReference>
<dbReference type="InterPro" id="IPR036866">
    <property type="entry name" value="RibonucZ/Hydroxyglut_hydro"/>
</dbReference>
<accession>A0ABY5VDL3</accession>
<feature type="repeat" description="Cell wall-binding" evidence="2">
    <location>
        <begin position="482"/>
        <end position="501"/>
    </location>
</feature>
<reference evidence="5" key="1">
    <citation type="journal article" date="2022" name="Cell">
        <title>Design, construction, and in vivo augmentation of a complex gut microbiome.</title>
        <authorList>
            <person name="Cheng A.G."/>
            <person name="Ho P.Y."/>
            <person name="Aranda-Diaz A."/>
            <person name="Jain S."/>
            <person name="Yu F.B."/>
            <person name="Meng X."/>
            <person name="Wang M."/>
            <person name="Iakiviak M."/>
            <person name="Nagashima K."/>
            <person name="Zhao A."/>
            <person name="Murugkar P."/>
            <person name="Patil A."/>
            <person name="Atabakhsh K."/>
            <person name="Weakley A."/>
            <person name="Yan J."/>
            <person name="Brumbaugh A.R."/>
            <person name="Higginbottom S."/>
            <person name="Dimas A."/>
            <person name="Shiver A.L."/>
            <person name="Deutschbauer A."/>
            <person name="Neff N."/>
            <person name="Sonnenburg J.L."/>
            <person name="Huang K.C."/>
            <person name="Fischbach M.A."/>
        </authorList>
    </citation>
    <scope>NUCLEOTIDE SEQUENCE</scope>
    <source>
        <strain evidence="5">DSM 19829</strain>
    </source>
</reference>
<feature type="signal peptide" evidence="4">
    <location>
        <begin position="1"/>
        <end position="23"/>
    </location>
</feature>
<dbReference type="Gene3D" id="2.10.270.10">
    <property type="entry name" value="Cholin Binding"/>
    <property type="match status" value="6"/>
</dbReference>
<dbReference type="PANTHER" id="PTHR30619:SF7">
    <property type="entry name" value="BETA-LACTAMASE DOMAIN PROTEIN"/>
    <property type="match status" value="1"/>
</dbReference>
<dbReference type="SUPFAM" id="SSF56281">
    <property type="entry name" value="Metallo-hydrolase/oxidoreductase"/>
    <property type="match status" value="1"/>
</dbReference>
<dbReference type="Pfam" id="PF07554">
    <property type="entry name" value="FIVAR"/>
    <property type="match status" value="1"/>
</dbReference>
<organism evidence="5 6">
    <name type="scientific">Ruminococcus gauvreauii</name>
    <dbReference type="NCBI Taxonomy" id="438033"/>
    <lineage>
        <taxon>Bacteria</taxon>
        <taxon>Bacillati</taxon>
        <taxon>Bacillota</taxon>
        <taxon>Clostridia</taxon>
        <taxon>Eubacteriales</taxon>
        <taxon>Oscillospiraceae</taxon>
        <taxon>Ruminococcus</taxon>
    </lineage>
</organism>
<feature type="chain" id="PRO_5047429944" evidence="4">
    <location>
        <begin position="24"/>
        <end position="1003"/>
    </location>
</feature>
<proteinExistence type="predicted"/>
<dbReference type="SUPFAM" id="SSF69360">
    <property type="entry name" value="Cell wall binding repeat"/>
    <property type="match status" value="2"/>
</dbReference>
<feature type="region of interest" description="Disordered" evidence="3">
    <location>
        <begin position="940"/>
        <end position="1003"/>
    </location>
</feature>
<dbReference type="Gene3D" id="1.20.1270.70">
    <property type="entry name" value="Designed single chain three-helix bundle"/>
    <property type="match status" value="2"/>
</dbReference>
<keyword evidence="1" id="KW-0677">Repeat</keyword>